<evidence type="ECO:0000256" key="1">
    <source>
        <dbReference type="ARBA" id="ARBA00022527"/>
    </source>
</evidence>
<name>A0A7K0CRV6_9ACTN</name>
<dbReference type="RefSeq" id="WP_153456297.1">
    <property type="nucleotide sequence ID" value="NZ_WEGJ01000033.1"/>
</dbReference>
<dbReference type="InterPro" id="IPR050267">
    <property type="entry name" value="Anti-sigma-factor_SerPK"/>
</dbReference>
<dbReference type="SUPFAM" id="SSF55874">
    <property type="entry name" value="ATPase domain of HSP90 chaperone/DNA topoisomerase II/histidine kinase"/>
    <property type="match status" value="1"/>
</dbReference>
<dbReference type="AlphaFoldDB" id="A0A7K0CRV6"/>
<organism evidence="3 4">
    <name type="scientific">Streptomyces smaragdinus</name>
    <dbReference type="NCBI Taxonomy" id="2585196"/>
    <lineage>
        <taxon>Bacteria</taxon>
        <taxon>Bacillati</taxon>
        <taxon>Actinomycetota</taxon>
        <taxon>Actinomycetes</taxon>
        <taxon>Kitasatosporales</taxon>
        <taxon>Streptomycetaceae</taxon>
        <taxon>Streptomyces</taxon>
    </lineage>
</organism>
<evidence type="ECO:0000313" key="3">
    <source>
        <dbReference type="EMBL" id="MQY15464.1"/>
    </source>
</evidence>
<dbReference type="PANTHER" id="PTHR35526:SF3">
    <property type="entry name" value="ANTI-SIGMA-F FACTOR RSBW"/>
    <property type="match status" value="1"/>
</dbReference>
<dbReference type="Pfam" id="PF13581">
    <property type="entry name" value="HATPase_c_2"/>
    <property type="match status" value="1"/>
</dbReference>
<proteinExistence type="predicted"/>
<evidence type="ECO:0000259" key="2">
    <source>
        <dbReference type="Pfam" id="PF13581"/>
    </source>
</evidence>
<protein>
    <recommendedName>
        <fullName evidence="2">Histidine kinase/HSP90-like ATPase domain-containing protein</fullName>
    </recommendedName>
</protein>
<dbReference type="PANTHER" id="PTHR35526">
    <property type="entry name" value="ANTI-SIGMA-F FACTOR RSBW-RELATED"/>
    <property type="match status" value="1"/>
</dbReference>
<reference evidence="3 4" key="1">
    <citation type="submission" date="2019-10" db="EMBL/GenBank/DDBJ databases">
        <title>Streptomyces smaragdinus sp. nov. and Streptomyces fabii sp. nov., isolated from the gut of fungus growing-termite Macrotermes natalensis.</title>
        <authorList>
            <person name="Schwitalla J."/>
            <person name="Benndorf R."/>
            <person name="Martin K."/>
            <person name="De Beer W."/>
            <person name="Kaster A.-K."/>
            <person name="Vollmers J."/>
            <person name="Poulsen M."/>
            <person name="Beemelmanns C."/>
        </authorList>
    </citation>
    <scope>NUCLEOTIDE SEQUENCE [LARGE SCALE GENOMIC DNA]</scope>
    <source>
        <strain evidence="3 4">RB5</strain>
    </source>
</reference>
<keyword evidence="1" id="KW-0418">Kinase</keyword>
<dbReference type="GO" id="GO:0004674">
    <property type="term" value="F:protein serine/threonine kinase activity"/>
    <property type="evidence" value="ECO:0007669"/>
    <property type="project" value="UniProtKB-KW"/>
</dbReference>
<dbReference type="InterPro" id="IPR003594">
    <property type="entry name" value="HATPase_dom"/>
</dbReference>
<dbReference type="Proteomes" id="UP000466345">
    <property type="component" value="Unassembled WGS sequence"/>
</dbReference>
<dbReference type="EMBL" id="WEGJ01000033">
    <property type="protein sequence ID" value="MQY15464.1"/>
    <property type="molecule type" value="Genomic_DNA"/>
</dbReference>
<dbReference type="CDD" id="cd16936">
    <property type="entry name" value="HATPase_RsbW-like"/>
    <property type="match status" value="1"/>
</dbReference>
<keyword evidence="4" id="KW-1185">Reference proteome</keyword>
<sequence>MSGRSHVKTFRSCEGSVPEARHHVEGLLHTWQLSHLTEVAILITSELTTNAVRHAQGAGNRFELALCHRGGIVTLEISDPIAWLVPKMRTPADDDSDGRGLLLVDALASNWGVRARGAGKTVWAELAVRG</sequence>
<dbReference type="InterPro" id="IPR036890">
    <property type="entry name" value="HATPase_C_sf"/>
</dbReference>
<dbReference type="OrthoDB" id="4251531at2"/>
<keyword evidence="1" id="KW-0808">Transferase</keyword>
<gene>
    <name evidence="3" type="ORF">SRB5_56460</name>
</gene>
<feature type="domain" description="Histidine kinase/HSP90-like ATPase" evidence="2">
    <location>
        <begin position="16"/>
        <end position="124"/>
    </location>
</feature>
<accession>A0A7K0CRV6</accession>
<evidence type="ECO:0000313" key="4">
    <source>
        <dbReference type="Proteomes" id="UP000466345"/>
    </source>
</evidence>
<comment type="caution">
    <text evidence="3">The sequence shown here is derived from an EMBL/GenBank/DDBJ whole genome shotgun (WGS) entry which is preliminary data.</text>
</comment>
<keyword evidence="1" id="KW-0723">Serine/threonine-protein kinase</keyword>
<dbReference type="Gene3D" id="3.30.565.10">
    <property type="entry name" value="Histidine kinase-like ATPase, C-terminal domain"/>
    <property type="match status" value="1"/>
</dbReference>